<keyword evidence="1" id="KW-0597">Phosphoprotein</keyword>
<dbReference type="Gene3D" id="3.40.50.2300">
    <property type="match status" value="1"/>
</dbReference>
<dbReference type="GO" id="GO:0000160">
    <property type="term" value="P:phosphorelay signal transduction system"/>
    <property type="evidence" value="ECO:0007669"/>
    <property type="project" value="InterPro"/>
</dbReference>
<evidence type="ECO:0000259" key="2">
    <source>
        <dbReference type="PROSITE" id="PS50110"/>
    </source>
</evidence>
<name>A0A9X7W208_9BACL</name>
<dbReference type="EMBL" id="CP071182">
    <property type="protein sequence ID" value="QSO48884.1"/>
    <property type="molecule type" value="Genomic_DNA"/>
</dbReference>
<gene>
    <name evidence="3" type="ORF">JZ786_08025</name>
</gene>
<dbReference type="Proteomes" id="UP000663505">
    <property type="component" value="Chromosome"/>
</dbReference>
<dbReference type="AlphaFoldDB" id="A0A9X7W208"/>
<evidence type="ECO:0000313" key="3">
    <source>
        <dbReference type="EMBL" id="QSO48884.1"/>
    </source>
</evidence>
<keyword evidence="4" id="KW-1185">Reference proteome</keyword>
<evidence type="ECO:0000256" key="1">
    <source>
        <dbReference type="PROSITE-ProRule" id="PRU00169"/>
    </source>
</evidence>
<dbReference type="SUPFAM" id="SSF52172">
    <property type="entry name" value="CheY-like"/>
    <property type="match status" value="1"/>
</dbReference>
<feature type="domain" description="Response regulatory" evidence="2">
    <location>
        <begin position="3"/>
        <end position="118"/>
    </location>
</feature>
<accession>A0A9X7W208</accession>
<evidence type="ECO:0000313" key="4">
    <source>
        <dbReference type="Proteomes" id="UP000663505"/>
    </source>
</evidence>
<sequence length="161" mass="18279">MHRAMVVHESWMIREILKVQLADSNCHVVYSARSRLEARISYRLHKPDIVFVDATQNVNRGHHIIQDLVDLDPMAAVVAMVNPDGDTAALHALVHGARGFMTISSSSSVIQQEIKRILEDKPQCPTLAKTMEQQVAGRFRFVLRRLAGWRGWARRDATESR</sequence>
<dbReference type="KEGG" id="afx:JZ786_08025"/>
<reference evidence="3 4" key="1">
    <citation type="submission" date="2021-02" db="EMBL/GenBank/DDBJ databases">
        <title>Alicyclobacillus curvatus sp. nov. and Alicyclobacillus mengziensis sp. nov., two acidophilic bacteria isolated from acid mine drainage.</title>
        <authorList>
            <person name="Huang Y."/>
        </authorList>
    </citation>
    <scope>NUCLEOTIDE SEQUENCE [LARGE SCALE GENOMIC DNA]</scope>
    <source>
        <strain evidence="3 4">S30H14</strain>
    </source>
</reference>
<dbReference type="InterPro" id="IPR001789">
    <property type="entry name" value="Sig_transdc_resp-reg_receiver"/>
</dbReference>
<dbReference type="InterPro" id="IPR011006">
    <property type="entry name" value="CheY-like_superfamily"/>
</dbReference>
<organism evidence="3 4">
    <name type="scientific">Alicyclobacillus mengziensis</name>
    <dbReference type="NCBI Taxonomy" id="2931921"/>
    <lineage>
        <taxon>Bacteria</taxon>
        <taxon>Bacillati</taxon>
        <taxon>Bacillota</taxon>
        <taxon>Bacilli</taxon>
        <taxon>Bacillales</taxon>
        <taxon>Alicyclobacillaceae</taxon>
        <taxon>Alicyclobacillus</taxon>
    </lineage>
</organism>
<dbReference type="PROSITE" id="PS50110">
    <property type="entry name" value="RESPONSE_REGULATORY"/>
    <property type="match status" value="1"/>
</dbReference>
<dbReference type="Pfam" id="PF00072">
    <property type="entry name" value="Response_reg"/>
    <property type="match status" value="1"/>
</dbReference>
<feature type="modified residue" description="4-aspartylphosphate" evidence="1">
    <location>
        <position position="53"/>
    </location>
</feature>
<protein>
    <submittedName>
        <fullName evidence="3">Response regulator</fullName>
    </submittedName>
</protein>
<dbReference type="RefSeq" id="WP_206658196.1">
    <property type="nucleotide sequence ID" value="NZ_CP071182.1"/>
</dbReference>
<proteinExistence type="predicted"/>